<dbReference type="CDD" id="cd19340">
    <property type="entry name" value="Wnt_Wnt8"/>
    <property type="match status" value="1"/>
</dbReference>
<evidence type="ECO:0000256" key="8">
    <source>
        <dbReference type="RuleBase" id="RU003500"/>
    </source>
</evidence>
<keyword evidence="4" id="KW-0964">Secreted</keyword>
<evidence type="ECO:0000256" key="5">
    <source>
        <dbReference type="ARBA" id="ARBA00022530"/>
    </source>
</evidence>
<keyword evidence="7" id="KW-1015">Disulfide bond</keyword>
<dbReference type="GO" id="GO:0045165">
    <property type="term" value="P:cell fate commitment"/>
    <property type="evidence" value="ECO:0007669"/>
    <property type="project" value="TreeGrafter"/>
</dbReference>
<dbReference type="AlphaFoldDB" id="A0AA38M3A2"/>
<gene>
    <name evidence="10" type="ORF">Zmor_028259</name>
</gene>
<keyword evidence="11" id="KW-1185">Reference proteome</keyword>
<dbReference type="Proteomes" id="UP001168821">
    <property type="component" value="Unassembled WGS sequence"/>
</dbReference>
<evidence type="ECO:0000256" key="1">
    <source>
        <dbReference type="ARBA" id="ARBA00004498"/>
    </source>
</evidence>
<dbReference type="InterPro" id="IPR005817">
    <property type="entry name" value="Wnt"/>
</dbReference>
<reference evidence="10" key="1">
    <citation type="journal article" date="2023" name="G3 (Bethesda)">
        <title>Whole genome assemblies of Zophobas morio and Tenebrio molitor.</title>
        <authorList>
            <person name="Kaur S."/>
            <person name="Stinson S.A."/>
            <person name="diCenzo G.C."/>
        </authorList>
    </citation>
    <scope>NUCLEOTIDE SEQUENCE</scope>
    <source>
        <strain evidence="10">QUZm001</strain>
    </source>
</reference>
<evidence type="ECO:0000256" key="7">
    <source>
        <dbReference type="ARBA" id="ARBA00023157"/>
    </source>
</evidence>
<keyword evidence="9" id="KW-0732">Signal</keyword>
<evidence type="ECO:0000313" key="10">
    <source>
        <dbReference type="EMBL" id="KAJ3641781.1"/>
    </source>
</evidence>
<sequence>MSSKIFFLALWIYLLIIVSVSRSTSINSILKSKALQDFNRNLNPAILRSVDAGAQMAMDLCRDVFKWERWNCPPSAFSKQMNQQPTREKAYVDAILAAGIIYSITKDCSEGVIEECGCNSNLKREIEENAIITSYLFPSKLQMERDWAWGGCSDDSSFGENLVLKLLDKNEKSGDPQSFVSRHNNRIGREIIREKMMKSCQCHGVSGSCSFQTCWMKMPTFPQIAKQLKERYDRAMFISYEKIGVGVALGNSARQTLFETDIKILSKGNLLYLEKSPNYCFEDIASGWPGTIGRTCSKTTNKAASISERRSCRHLCRSCGFKARKQQKQVTRMCNCKFTFCCEVKCDVCVEMVNEHYCH</sequence>
<protein>
    <recommendedName>
        <fullName evidence="8">Protein Wnt</fullName>
    </recommendedName>
</protein>
<dbReference type="PANTHER" id="PTHR12027">
    <property type="entry name" value="WNT RELATED"/>
    <property type="match status" value="1"/>
</dbReference>
<dbReference type="GO" id="GO:0030182">
    <property type="term" value="P:neuron differentiation"/>
    <property type="evidence" value="ECO:0007669"/>
    <property type="project" value="TreeGrafter"/>
</dbReference>
<evidence type="ECO:0000256" key="4">
    <source>
        <dbReference type="ARBA" id="ARBA00022525"/>
    </source>
</evidence>
<dbReference type="EMBL" id="JALNTZ010000009">
    <property type="protein sequence ID" value="KAJ3641781.1"/>
    <property type="molecule type" value="Genomic_DNA"/>
</dbReference>
<dbReference type="InterPro" id="IPR043158">
    <property type="entry name" value="Wnt_C"/>
</dbReference>
<proteinExistence type="inferred from homology"/>
<feature type="signal peptide" evidence="9">
    <location>
        <begin position="1"/>
        <end position="23"/>
    </location>
</feature>
<dbReference type="PRINTS" id="PR01349">
    <property type="entry name" value="WNTPROTEIN"/>
</dbReference>
<evidence type="ECO:0000256" key="6">
    <source>
        <dbReference type="ARBA" id="ARBA00022687"/>
    </source>
</evidence>
<dbReference type="PANTHER" id="PTHR12027:SF81">
    <property type="entry name" value="WNT INHIBITOR OF DORSAL PROTEIN"/>
    <property type="match status" value="1"/>
</dbReference>
<organism evidence="10 11">
    <name type="scientific">Zophobas morio</name>
    <dbReference type="NCBI Taxonomy" id="2755281"/>
    <lineage>
        <taxon>Eukaryota</taxon>
        <taxon>Metazoa</taxon>
        <taxon>Ecdysozoa</taxon>
        <taxon>Arthropoda</taxon>
        <taxon>Hexapoda</taxon>
        <taxon>Insecta</taxon>
        <taxon>Pterygota</taxon>
        <taxon>Neoptera</taxon>
        <taxon>Endopterygota</taxon>
        <taxon>Coleoptera</taxon>
        <taxon>Polyphaga</taxon>
        <taxon>Cucujiformia</taxon>
        <taxon>Tenebrionidae</taxon>
        <taxon>Zophobas</taxon>
    </lineage>
</organism>
<evidence type="ECO:0000313" key="11">
    <source>
        <dbReference type="Proteomes" id="UP001168821"/>
    </source>
</evidence>
<keyword evidence="5" id="KW-0272">Extracellular matrix</keyword>
<evidence type="ECO:0000256" key="2">
    <source>
        <dbReference type="ARBA" id="ARBA00005683"/>
    </source>
</evidence>
<dbReference type="GO" id="GO:0060070">
    <property type="term" value="P:canonical Wnt signaling pathway"/>
    <property type="evidence" value="ECO:0007669"/>
    <property type="project" value="TreeGrafter"/>
</dbReference>
<keyword evidence="3 8" id="KW-0217">Developmental protein</keyword>
<dbReference type="GO" id="GO:0005125">
    <property type="term" value="F:cytokine activity"/>
    <property type="evidence" value="ECO:0007669"/>
    <property type="project" value="TreeGrafter"/>
</dbReference>
<dbReference type="GO" id="GO:0005109">
    <property type="term" value="F:frizzled binding"/>
    <property type="evidence" value="ECO:0007669"/>
    <property type="project" value="TreeGrafter"/>
</dbReference>
<keyword evidence="6 8" id="KW-0879">Wnt signaling pathway</keyword>
<dbReference type="Pfam" id="PF00110">
    <property type="entry name" value="wnt"/>
    <property type="match status" value="1"/>
</dbReference>
<evidence type="ECO:0000256" key="3">
    <source>
        <dbReference type="ARBA" id="ARBA00022473"/>
    </source>
</evidence>
<name>A0AA38M3A2_9CUCU</name>
<evidence type="ECO:0000256" key="9">
    <source>
        <dbReference type="SAM" id="SignalP"/>
    </source>
</evidence>
<comment type="function">
    <text evidence="8">Ligand for members of the frizzled family of seven transmembrane receptors.</text>
</comment>
<comment type="similarity">
    <text evidence="2 8">Belongs to the Wnt family.</text>
</comment>
<accession>A0AA38M3A2</accession>
<dbReference type="Gene3D" id="3.30.2460.20">
    <property type="match status" value="1"/>
</dbReference>
<dbReference type="GO" id="GO:0005615">
    <property type="term" value="C:extracellular space"/>
    <property type="evidence" value="ECO:0007669"/>
    <property type="project" value="TreeGrafter"/>
</dbReference>
<comment type="subcellular location">
    <subcellularLocation>
        <location evidence="1 8">Secreted</location>
        <location evidence="1 8">Extracellular space</location>
        <location evidence="1 8">Extracellular matrix</location>
    </subcellularLocation>
</comment>
<feature type="chain" id="PRO_5041237946" description="Protein Wnt" evidence="9">
    <location>
        <begin position="24"/>
        <end position="359"/>
    </location>
</feature>
<dbReference type="SMART" id="SM00097">
    <property type="entry name" value="WNT1"/>
    <property type="match status" value="1"/>
</dbReference>
<comment type="caution">
    <text evidence="10">The sequence shown here is derived from an EMBL/GenBank/DDBJ whole genome shotgun (WGS) entry which is preliminary data.</text>
</comment>